<feature type="transmembrane region" description="Helical" evidence="7">
    <location>
        <begin position="12"/>
        <end position="30"/>
    </location>
</feature>
<comment type="caution">
    <text evidence="8">The sequence shown here is derived from an EMBL/GenBank/DDBJ whole genome shotgun (WGS) entry which is preliminary data.</text>
</comment>
<keyword evidence="4 7" id="KW-0812">Transmembrane</keyword>
<dbReference type="GO" id="GO:0008324">
    <property type="term" value="F:monoatomic cation transmembrane transporter activity"/>
    <property type="evidence" value="ECO:0007669"/>
    <property type="project" value="InterPro"/>
</dbReference>
<keyword evidence="9" id="KW-1185">Reference proteome</keyword>
<dbReference type="EMBL" id="WBKB01000015">
    <property type="protein sequence ID" value="KAB1640484.1"/>
    <property type="molecule type" value="Genomic_DNA"/>
</dbReference>
<dbReference type="RefSeq" id="WP_158053489.1">
    <property type="nucleotide sequence ID" value="NZ_WBKB01000015.1"/>
</dbReference>
<evidence type="ECO:0000256" key="1">
    <source>
        <dbReference type="ARBA" id="ARBA00004651"/>
    </source>
</evidence>
<comment type="similarity">
    <text evidence="2">Belongs to the CPA3 antiporters (TC 2.A.63) subunit E family.</text>
</comment>
<evidence type="ECO:0000256" key="7">
    <source>
        <dbReference type="SAM" id="Phobius"/>
    </source>
</evidence>
<keyword evidence="3" id="KW-1003">Cell membrane</keyword>
<dbReference type="NCBIfam" id="NF006521">
    <property type="entry name" value="PRK08965.1-5"/>
    <property type="match status" value="1"/>
</dbReference>
<dbReference type="PANTHER" id="PTHR34584">
    <property type="entry name" value="NA(+)/H(+) ANTIPORTER SUBUNIT E1"/>
    <property type="match status" value="1"/>
</dbReference>
<feature type="transmembrane region" description="Helical" evidence="7">
    <location>
        <begin position="36"/>
        <end position="54"/>
    </location>
</feature>
<evidence type="ECO:0000256" key="3">
    <source>
        <dbReference type="ARBA" id="ARBA00022475"/>
    </source>
</evidence>
<comment type="subcellular location">
    <subcellularLocation>
        <location evidence="1">Cell membrane</location>
        <topology evidence="1">Multi-pass membrane protein</topology>
    </subcellularLocation>
</comment>
<feature type="transmembrane region" description="Helical" evidence="7">
    <location>
        <begin position="66"/>
        <end position="92"/>
    </location>
</feature>
<reference evidence="8 9" key="1">
    <citation type="submission" date="2019-09" db="EMBL/GenBank/DDBJ databases">
        <title>Phylogeny of genus Pseudoclavibacter and closely related genus.</title>
        <authorList>
            <person name="Li Y."/>
        </authorList>
    </citation>
    <scope>NUCLEOTIDE SEQUENCE [LARGE SCALE GENOMIC DNA]</scope>
    <source>
        <strain evidence="8 9">KCTC 13959</strain>
    </source>
</reference>
<keyword evidence="5 7" id="KW-1133">Transmembrane helix</keyword>
<dbReference type="Pfam" id="PF01899">
    <property type="entry name" value="MNHE"/>
    <property type="match status" value="1"/>
</dbReference>
<evidence type="ECO:0000256" key="4">
    <source>
        <dbReference type="ARBA" id="ARBA00022692"/>
    </source>
</evidence>
<evidence type="ECO:0000256" key="5">
    <source>
        <dbReference type="ARBA" id="ARBA00022989"/>
    </source>
</evidence>
<protein>
    <submittedName>
        <fullName evidence="8">Na+/H+ antiporter subunit E</fullName>
    </submittedName>
</protein>
<evidence type="ECO:0000313" key="8">
    <source>
        <dbReference type="EMBL" id="KAB1640484.1"/>
    </source>
</evidence>
<keyword evidence="6 7" id="KW-0472">Membrane</keyword>
<evidence type="ECO:0000313" key="9">
    <source>
        <dbReference type="Proteomes" id="UP000433493"/>
    </source>
</evidence>
<evidence type="ECO:0000256" key="2">
    <source>
        <dbReference type="ARBA" id="ARBA00006228"/>
    </source>
</evidence>
<dbReference type="GO" id="GO:0005886">
    <property type="term" value="C:plasma membrane"/>
    <property type="evidence" value="ECO:0007669"/>
    <property type="project" value="UniProtKB-SubCell"/>
</dbReference>
<dbReference type="Proteomes" id="UP000433493">
    <property type="component" value="Unassembled WGS sequence"/>
</dbReference>
<sequence length="220" mass="25670">MSPDKQQRPGVSLLTQLPLLIFLIVLWLVLWGQLDLISGSTGIIFSLVVVRFFYLPPVELSGRFNLWYMIVLLFRFLWWLISASFQMAWLAVRPQKVPTASIIAIRMHTHSDWLITVAAEINMLVPGSVVVEVDRLRGILYLHVLDADTQEKVDEARRASFRIEEAIALALGSREDIWRINRDRVEHGRKPLLATKKQREFEERAERIRKELEREWEAEL</sequence>
<gene>
    <name evidence="8" type="ORF">F8O05_14610</name>
</gene>
<accession>A0A7J5B8R3</accession>
<organism evidence="8 9">
    <name type="scientific">Gulosibacter chungangensis</name>
    <dbReference type="NCBI Taxonomy" id="979746"/>
    <lineage>
        <taxon>Bacteria</taxon>
        <taxon>Bacillati</taxon>
        <taxon>Actinomycetota</taxon>
        <taxon>Actinomycetes</taxon>
        <taxon>Micrococcales</taxon>
        <taxon>Microbacteriaceae</taxon>
        <taxon>Gulosibacter</taxon>
    </lineage>
</organism>
<dbReference type="AlphaFoldDB" id="A0A7J5B8R3"/>
<proteinExistence type="inferred from homology"/>
<dbReference type="PANTHER" id="PTHR34584:SF1">
    <property type="entry name" value="NA(+)_H(+) ANTIPORTER SUBUNIT E1"/>
    <property type="match status" value="1"/>
</dbReference>
<dbReference type="OrthoDB" id="3556991at2"/>
<dbReference type="InterPro" id="IPR002758">
    <property type="entry name" value="Cation_antiport_E"/>
</dbReference>
<evidence type="ECO:0000256" key="6">
    <source>
        <dbReference type="ARBA" id="ARBA00023136"/>
    </source>
</evidence>
<name>A0A7J5B8R3_9MICO</name>